<dbReference type="InterPro" id="IPR000415">
    <property type="entry name" value="Nitroreductase-like"/>
</dbReference>
<dbReference type="InterPro" id="IPR029479">
    <property type="entry name" value="Nitroreductase"/>
</dbReference>
<evidence type="ECO:0000256" key="6">
    <source>
        <dbReference type="ARBA" id="ARBA00023002"/>
    </source>
</evidence>
<evidence type="ECO:0000256" key="2">
    <source>
        <dbReference type="ARBA" id="ARBA00007118"/>
    </source>
</evidence>
<keyword evidence="7" id="KW-0520">NAD</keyword>
<comment type="cofactor">
    <cofactor evidence="1">
        <name>FMN</name>
        <dbReference type="ChEBI" id="CHEBI:58210"/>
    </cofactor>
</comment>
<proteinExistence type="inferred from homology"/>
<dbReference type="SUPFAM" id="SSF55469">
    <property type="entry name" value="FMN-dependent nitroreductase-like"/>
    <property type="match status" value="1"/>
</dbReference>
<comment type="caution">
    <text evidence="9">The sequence shown here is derived from an EMBL/GenBank/DDBJ whole genome shotgun (WGS) entry which is preliminary data.</text>
</comment>
<dbReference type="Gene3D" id="3.40.109.10">
    <property type="entry name" value="NADH Oxidase"/>
    <property type="match status" value="1"/>
</dbReference>
<dbReference type="AlphaFoldDB" id="A0A1E7DP39"/>
<reference evidence="9 10" key="1">
    <citation type="submission" date="2016-06" db="EMBL/GenBank/DDBJ databases">
        <title>Domibacillus iocasae genome sequencing.</title>
        <authorList>
            <person name="Verma A."/>
            <person name="Pal Y."/>
            <person name="Ojha A.K."/>
            <person name="Krishnamurthi S."/>
        </authorList>
    </citation>
    <scope>NUCLEOTIDE SEQUENCE [LARGE SCALE GENOMIC DNA]</scope>
    <source>
        <strain evidence="9 10">DSM 29979</strain>
    </source>
</reference>
<dbReference type="GO" id="GO:0016491">
    <property type="term" value="F:oxidoreductase activity"/>
    <property type="evidence" value="ECO:0007669"/>
    <property type="project" value="UniProtKB-KW"/>
</dbReference>
<keyword evidence="4" id="KW-0288">FMN</keyword>
<feature type="domain" description="Nitroreductase" evidence="8">
    <location>
        <begin position="11"/>
        <end position="167"/>
    </location>
</feature>
<organism evidence="9 10">
    <name type="scientific">Domibacillus iocasae</name>
    <dbReference type="NCBI Taxonomy" id="1714016"/>
    <lineage>
        <taxon>Bacteria</taxon>
        <taxon>Bacillati</taxon>
        <taxon>Bacillota</taxon>
        <taxon>Bacilli</taxon>
        <taxon>Bacillales</taxon>
        <taxon>Bacillaceae</taxon>
        <taxon>Domibacillus</taxon>
    </lineage>
</organism>
<dbReference type="Proteomes" id="UP000095658">
    <property type="component" value="Unassembled WGS sequence"/>
</dbReference>
<dbReference type="InterPro" id="IPR026021">
    <property type="entry name" value="YdjA-like"/>
</dbReference>
<sequence length="188" mass="21321">MEVFNLLKTIIQERRSIKKFNGKSVALSDITAVLEDAAWAPNHGNREPWRFVVAAEKGLEAIRTTIKECTVPKWNMLAPEELEQKTAGFKLPGAFVFVIVPEDLRQKERLEDFSAASALIQNAQLLAWEKGIGTCWKTPAWIDAPKFRQALGVKPGERILAMLQFGYYDELPKAKERTPIEEKITYFG</sequence>
<comment type="similarity">
    <text evidence="2">Belongs to the nitroreductase family.</text>
</comment>
<dbReference type="EMBL" id="MAMP01000021">
    <property type="protein sequence ID" value="OES44852.1"/>
    <property type="molecule type" value="Genomic_DNA"/>
</dbReference>
<keyword evidence="3" id="KW-0285">Flavoprotein</keyword>
<evidence type="ECO:0000256" key="7">
    <source>
        <dbReference type="ARBA" id="ARBA00023027"/>
    </source>
</evidence>
<gene>
    <name evidence="9" type="ORF">BA724_06160</name>
</gene>
<evidence type="ECO:0000313" key="10">
    <source>
        <dbReference type="Proteomes" id="UP000095658"/>
    </source>
</evidence>
<dbReference type="CDD" id="cd02135">
    <property type="entry name" value="YdjA-like"/>
    <property type="match status" value="1"/>
</dbReference>
<keyword evidence="6" id="KW-0560">Oxidoreductase</keyword>
<accession>A0A1E7DP39</accession>
<evidence type="ECO:0000256" key="5">
    <source>
        <dbReference type="ARBA" id="ARBA00022857"/>
    </source>
</evidence>
<keyword evidence="10" id="KW-1185">Reference proteome</keyword>
<protein>
    <submittedName>
        <fullName evidence="9">Nitroreductase</fullName>
    </submittedName>
</protein>
<evidence type="ECO:0000256" key="3">
    <source>
        <dbReference type="ARBA" id="ARBA00022630"/>
    </source>
</evidence>
<dbReference type="InterPro" id="IPR052530">
    <property type="entry name" value="NAD(P)H_nitroreductase"/>
</dbReference>
<dbReference type="Pfam" id="PF00881">
    <property type="entry name" value="Nitroreductase"/>
    <property type="match status" value="1"/>
</dbReference>
<keyword evidence="5" id="KW-0521">NADP</keyword>
<dbReference type="PANTHER" id="PTHR43821:SF1">
    <property type="entry name" value="NAD(P)H NITROREDUCTASE YDJA-RELATED"/>
    <property type="match status" value="1"/>
</dbReference>
<evidence type="ECO:0000313" key="9">
    <source>
        <dbReference type="EMBL" id="OES44852.1"/>
    </source>
</evidence>
<dbReference type="PANTHER" id="PTHR43821">
    <property type="entry name" value="NAD(P)H NITROREDUCTASE YDJA-RELATED"/>
    <property type="match status" value="1"/>
</dbReference>
<evidence type="ECO:0000256" key="1">
    <source>
        <dbReference type="ARBA" id="ARBA00001917"/>
    </source>
</evidence>
<evidence type="ECO:0000256" key="4">
    <source>
        <dbReference type="ARBA" id="ARBA00022643"/>
    </source>
</evidence>
<name>A0A1E7DP39_9BACI</name>
<evidence type="ECO:0000259" key="8">
    <source>
        <dbReference type="Pfam" id="PF00881"/>
    </source>
</evidence>
<dbReference type="STRING" id="1714016.BA724_06160"/>